<organism evidence="2 3">
    <name type="scientific">Candidatus Promineifilum breve</name>
    <dbReference type="NCBI Taxonomy" id="1806508"/>
    <lineage>
        <taxon>Bacteria</taxon>
        <taxon>Bacillati</taxon>
        <taxon>Chloroflexota</taxon>
        <taxon>Ardenticatenia</taxon>
        <taxon>Candidatus Promineifilales</taxon>
        <taxon>Candidatus Promineifilaceae</taxon>
        <taxon>Candidatus Promineifilum</taxon>
    </lineage>
</organism>
<dbReference type="OrthoDB" id="9812205at2"/>
<protein>
    <submittedName>
        <fullName evidence="2">Uncharacterized protein</fullName>
    </submittedName>
</protein>
<gene>
    <name evidence="2" type="ORF">CFX0092_A1238</name>
</gene>
<dbReference type="RefSeq" id="WP_095042654.1">
    <property type="nucleotide sequence ID" value="NZ_LN890655.1"/>
</dbReference>
<feature type="transmembrane region" description="Helical" evidence="1">
    <location>
        <begin position="112"/>
        <end position="131"/>
    </location>
</feature>
<keyword evidence="1" id="KW-0472">Membrane</keyword>
<dbReference type="EMBL" id="LN890655">
    <property type="protein sequence ID" value="CUS03116.2"/>
    <property type="molecule type" value="Genomic_DNA"/>
</dbReference>
<keyword evidence="1" id="KW-0812">Transmembrane</keyword>
<dbReference type="KEGG" id="pbf:CFX0092_A1238"/>
<evidence type="ECO:0000313" key="2">
    <source>
        <dbReference type="EMBL" id="CUS03116.2"/>
    </source>
</evidence>
<name>A0A160T060_9CHLR</name>
<dbReference type="AlphaFoldDB" id="A0A160T060"/>
<evidence type="ECO:0000313" key="3">
    <source>
        <dbReference type="Proteomes" id="UP000215027"/>
    </source>
</evidence>
<keyword evidence="3" id="KW-1185">Reference proteome</keyword>
<evidence type="ECO:0000256" key="1">
    <source>
        <dbReference type="SAM" id="Phobius"/>
    </source>
</evidence>
<sequence length="145" mass="15164">MANQTNGLQSPISPDLLEILRDPQAIQESARHGADPGRLELVRGAWLVSADTGYKYPIRDGIPVMLIEEGARWKDTPVEALPVPPPAAAPAPVTRGDEAAIAAPAAGPDPRLLIAAAVAFLVLVLVVVGLTRRQATSDSEQPPAA</sequence>
<proteinExistence type="predicted"/>
<accession>A0A160T060</accession>
<dbReference type="SUPFAM" id="SSF158997">
    <property type="entry name" value="Trm112p-like"/>
    <property type="match status" value="1"/>
</dbReference>
<keyword evidence="1" id="KW-1133">Transmembrane helix</keyword>
<dbReference type="Gene3D" id="2.20.25.10">
    <property type="match status" value="1"/>
</dbReference>
<reference evidence="2" key="1">
    <citation type="submission" date="2016-01" db="EMBL/GenBank/DDBJ databases">
        <authorList>
            <person name="Mcilroy J.S."/>
            <person name="Karst M S."/>
            <person name="Albertsen M."/>
        </authorList>
    </citation>
    <scope>NUCLEOTIDE SEQUENCE</scope>
    <source>
        <strain evidence="2">Cfx-K</strain>
    </source>
</reference>
<dbReference type="Proteomes" id="UP000215027">
    <property type="component" value="Chromosome I"/>
</dbReference>